<keyword evidence="3" id="KW-1185">Reference proteome</keyword>
<dbReference type="Proteomes" id="UP000503447">
    <property type="component" value="Chromosome"/>
</dbReference>
<gene>
    <name evidence="2" type="ORF">FTUN_7861</name>
</gene>
<name>A0A6M5Z3B4_9BACT</name>
<reference evidence="3" key="1">
    <citation type="submission" date="2020-05" db="EMBL/GenBank/DDBJ databases">
        <title>Frigoriglobus tundricola gen. nov., sp. nov., a psychrotolerant cellulolytic planctomycete of the family Gemmataceae with two divergent copies of 16S rRNA gene.</title>
        <authorList>
            <person name="Kulichevskaya I.S."/>
            <person name="Ivanova A.A."/>
            <person name="Naumoff D.G."/>
            <person name="Beletsky A.V."/>
            <person name="Rijpstra W.I.C."/>
            <person name="Sinninghe Damste J.S."/>
            <person name="Mardanov A.V."/>
            <person name="Ravin N.V."/>
            <person name="Dedysh S.N."/>
        </authorList>
    </citation>
    <scope>NUCLEOTIDE SEQUENCE [LARGE SCALE GENOMIC DNA]</scope>
    <source>
        <strain evidence="3">PL17</strain>
    </source>
</reference>
<evidence type="ECO:0000256" key="1">
    <source>
        <dbReference type="SAM" id="MobiDB-lite"/>
    </source>
</evidence>
<evidence type="ECO:0000313" key="2">
    <source>
        <dbReference type="EMBL" id="QJX00237.1"/>
    </source>
</evidence>
<feature type="region of interest" description="Disordered" evidence="1">
    <location>
        <begin position="1"/>
        <end position="30"/>
    </location>
</feature>
<proteinExistence type="predicted"/>
<dbReference type="KEGG" id="ftj:FTUN_7861"/>
<dbReference type="EMBL" id="CP053452">
    <property type="protein sequence ID" value="QJX00237.1"/>
    <property type="molecule type" value="Genomic_DNA"/>
</dbReference>
<sequence>MKRSYPDQQPEPFSQGRGGHQITGASALSPISAGEGSWGIRFPPIVISETPDPYRDAERAERALVAFFDKHLKKK</sequence>
<accession>A0A6M5Z3B4</accession>
<organism evidence="2 3">
    <name type="scientific">Frigoriglobus tundricola</name>
    <dbReference type="NCBI Taxonomy" id="2774151"/>
    <lineage>
        <taxon>Bacteria</taxon>
        <taxon>Pseudomonadati</taxon>
        <taxon>Planctomycetota</taxon>
        <taxon>Planctomycetia</taxon>
        <taxon>Gemmatales</taxon>
        <taxon>Gemmataceae</taxon>
        <taxon>Frigoriglobus</taxon>
    </lineage>
</organism>
<protein>
    <submittedName>
        <fullName evidence="2">Uncharacterized protein</fullName>
    </submittedName>
</protein>
<dbReference type="AlphaFoldDB" id="A0A6M5Z3B4"/>
<evidence type="ECO:0000313" key="3">
    <source>
        <dbReference type="Proteomes" id="UP000503447"/>
    </source>
</evidence>